<accession>A0A497JHW3</accession>
<dbReference type="SUPFAM" id="SSF51735">
    <property type="entry name" value="NAD(P)-binding Rossmann-fold domains"/>
    <property type="match status" value="1"/>
</dbReference>
<reference evidence="3 4" key="1">
    <citation type="submission" date="2018-06" db="EMBL/GenBank/DDBJ databases">
        <title>Extensive metabolic versatility and redundancy in microbially diverse, dynamic hydrothermal sediments.</title>
        <authorList>
            <person name="Dombrowski N."/>
            <person name="Teske A."/>
            <person name="Baker B.J."/>
        </authorList>
    </citation>
    <scope>NUCLEOTIDE SEQUENCE [LARGE SCALE GENOMIC DNA]</scope>
    <source>
        <strain evidence="3">B51_G17</strain>
    </source>
</reference>
<dbReference type="Gene3D" id="3.40.50.720">
    <property type="entry name" value="NAD(P)-binding Rossmann-like Domain"/>
    <property type="match status" value="1"/>
</dbReference>
<dbReference type="PANTHER" id="PTHR43000">
    <property type="entry name" value="DTDP-D-GLUCOSE 4,6-DEHYDRATASE-RELATED"/>
    <property type="match status" value="1"/>
</dbReference>
<dbReference type="Pfam" id="PF01370">
    <property type="entry name" value="Epimerase"/>
    <property type="match status" value="1"/>
</dbReference>
<evidence type="ECO:0000256" key="1">
    <source>
        <dbReference type="ARBA" id="ARBA00007637"/>
    </source>
</evidence>
<name>A0A497JHW3_9ARCH</name>
<proteinExistence type="inferred from homology"/>
<evidence type="ECO:0000313" key="3">
    <source>
        <dbReference type="EMBL" id="RLG71017.1"/>
    </source>
</evidence>
<dbReference type="Proteomes" id="UP000278031">
    <property type="component" value="Unassembled WGS sequence"/>
</dbReference>
<protein>
    <submittedName>
        <fullName evidence="3">NAD-dependent dehydratase</fullName>
    </submittedName>
</protein>
<gene>
    <name evidence="3" type="ORF">DRO04_00715</name>
</gene>
<feature type="domain" description="NAD-dependent epimerase/dehydratase" evidence="2">
    <location>
        <begin position="22"/>
        <end position="251"/>
    </location>
</feature>
<dbReference type="EMBL" id="QMWP01000015">
    <property type="protein sequence ID" value="RLG71017.1"/>
    <property type="molecule type" value="Genomic_DNA"/>
</dbReference>
<evidence type="ECO:0000259" key="2">
    <source>
        <dbReference type="Pfam" id="PF01370"/>
    </source>
</evidence>
<dbReference type="AlphaFoldDB" id="A0A497JHW3"/>
<sequence>MVLEKFKNEILGSSTRIAPVKVCVIGGAGFIGSNLVDKLIQQGYQVLVLDNFVSGSKENINEKAEWIEFDIRDDYQKLAKILKEHQIQDVYHLAAEPYIPECFERPKEFFEVNANGTLNVLMACKEAKIRKLMYYSSSEVYGSWPGKISEKTPTNPHSTYAVSKLAGDRLCFTFFKEHNLPVIILRQFNTYGRRETHEYVIPEIISQLSKSNVVVLGNVKAKRDFIYVEDAVEMAIELMKYGKPGEIYNLGSGRFYAIDWLAFKIAEIMGKKIELRIDSKKFRPYDVEKLWCDNSKICKTIKRRPRTPIEEGLKKTIDWYYQNGQKWGFEK</sequence>
<evidence type="ECO:0000313" key="4">
    <source>
        <dbReference type="Proteomes" id="UP000278031"/>
    </source>
</evidence>
<organism evidence="3 4">
    <name type="scientific">Candidatus Iainarchaeum sp</name>
    <dbReference type="NCBI Taxonomy" id="3101447"/>
    <lineage>
        <taxon>Archaea</taxon>
        <taxon>Candidatus Iainarchaeota</taxon>
        <taxon>Candidatus Iainarchaeia</taxon>
        <taxon>Candidatus Iainarchaeales</taxon>
        <taxon>Candidatus Iainarchaeaceae</taxon>
        <taxon>Candidatus Iainarchaeum</taxon>
    </lineage>
</organism>
<dbReference type="InterPro" id="IPR001509">
    <property type="entry name" value="Epimerase_deHydtase"/>
</dbReference>
<comment type="similarity">
    <text evidence="1">Belongs to the NAD(P)-dependent epimerase/dehydratase family.</text>
</comment>
<dbReference type="InterPro" id="IPR036291">
    <property type="entry name" value="NAD(P)-bd_dom_sf"/>
</dbReference>
<comment type="caution">
    <text evidence="3">The sequence shown here is derived from an EMBL/GenBank/DDBJ whole genome shotgun (WGS) entry which is preliminary data.</text>
</comment>